<feature type="transmembrane region" description="Helical" evidence="11">
    <location>
        <begin position="517"/>
        <end position="540"/>
    </location>
</feature>
<sequence length="1466" mass="162090">MPLCDAAIGPRVDPSCRSFDFTLYFEDVSFSIAPNAILLVLVALPIARLLRGQSIVKRTKAVTFKAAVYSTLLTCQTIFLVLRARQPQLHTPTSIAADALAIVGTIAAFTLSWLQHHRSEQPSTLLAIFFAFLSLLTVARVRSLWLVSHATGPAVLQTLVLLQQLCVLLLESLGKQKALRFPDKFHSSGPEPFTGFWNLVGFTWLFGTLRHGYRHILSVDDLPNLDYRLDSEALREKLASTWSKYNKTKKRSLLLACFHAYAPYFLSAIIPRLILSACKFAQPFMITRLIHFVGDKSVPSEIGRGLIGAYALIYLSMALSTALHGYMTFRFLIRLRGGLIALIYQQTVDARAVDLGDINGLTLMGTDVERIVLNFLTIHEVWASLMDIIIAIFLLQRQMFLACLVPALVTFVFVLCTFKFSTWAKAAQRVWIENVEKRLGVTTVALEAMRTVKMLGLSEKLSSIISNLRTAEIDSSSRYRKVLICIIFFSVLPQNLAPMLTFAVFYAIAVAKGNSSILAGQAFASLSLISLVTLAGLTFIRAIPALIQCFSSFDRIQEYCTQPVRPQHGLEGRGPHGTPFGNVNTGSEVELATMQQVCSDSREENPIVRFRDQDVSWEAGGPAILRNLRADIHTRRFTVILGPTGSGKSTLLENILDEAVTLKGDTERRFSTAAYCAQVPWLINGSVRDNVVAHSQSQMDEKWYRTVIWACGLENDIATLSNGDRTPVGNGGSNLSGGQRQRVALARAVYSRQRLVLLDDVFSGVDARNTALISERLLGRQGLLRKHHTTVILVTHSPSLIALADDAIVVENSTITEFGNVNLLKASNGYIAKLDLKAPPDTSEVEQSHQKEISFQVAADRNNAEGLLELNDATQDLRRQTGDVSVYIYYSRAGGHALVALMLVTVALWVFCTEFSVIIVDWWSAASEKTQGQTNNGLYLGVYIGIGVVGAGFLLTELWLLFVTIISRTAKHLHEDLLKAAIRAPLRFFQETDVGSITNRFSQDMELVGLDLPTIAANYIISVYECIAKVILLSIFGKYLSATIPVIAGCVFVVQRFYLRTSRQVRLLDIEAKAPVYLHFLETANGAKTIRAFGWQHDCKEKLHALLNRSQKPVYLLYCIQQWLALALDLIVAVLAAVLVTIMVVWRESFEPGAVGVSLLSVMTFNLNLALLVKSWTALETSVGAIGRVKSFVEETPSEEVDLGICRPLPGPENWPTRGDISFRNVTASYKSGGDPVLKDVCLSIAAGEKVAICGRSGSGKTSFILSLMHMIRFEGTISIDGIETHDVVPSDLRSRFNVVPQEPFLMPGSIRFNIDPLEEVHDEIITATLRRLKIWERVKECGGLDAQTSLSSWSVGERQLLCMARAMVRKSQILILDEATSSVDALTESVMQEVVDKDFSAQTVLAVVHRLRYIERFDKVVVLDKGTLIEFDSPDALLRRESVLAEMYRAGSAAEEALPGESVRA</sequence>
<dbReference type="InterPro" id="IPR050173">
    <property type="entry name" value="ABC_transporter_C-like"/>
</dbReference>
<dbReference type="OrthoDB" id="6500128at2759"/>
<evidence type="ECO:0000256" key="4">
    <source>
        <dbReference type="ARBA" id="ARBA00022475"/>
    </source>
</evidence>
<name>A0A177CK29_9PLEO</name>
<evidence type="ECO:0000256" key="9">
    <source>
        <dbReference type="ARBA" id="ARBA00023136"/>
    </source>
</evidence>
<feature type="transmembrane region" description="Helical" evidence="11">
    <location>
        <begin position="253"/>
        <end position="275"/>
    </location>
</feature>
<dbReference type="Gene3D" id="1.20.1560.10">
    <property type="entry name" value="ABC transporter type 1, transmembrane domain"/>
    <property type="match status" value="2"/>
</dbReference>
<dbReference type="InterPro" id="IPR044746">
    <property type="entry name" value="ABCC_6TM_D1"/>
</dbReference>
<dbReference type="PROSITE" id="PS00211">
    <property type="entry name" value="ABC_TRANSPORTER_1"/>
    <property type="match status" value="1"/>
</dbReference>
<reference evidence="14 15" key="1">
    <citation type="submission" date="2016-05" db="EMBL/GenBank/DDBJ databases">
        <title>Comparative analysis of secretome profiles of manganese(II)-oxidizing ascomycete fungi.</title>
        <authorList>
            <consortium name="DOE Joint Genome Institute"/>
            <person name="Zeiner C.A."/>
            <person name="Purvine S.O."/>
            <person name="Zink E.M."/>
            <person name="Wu S."/>
            <person name="Pasa-Tolic L."/>
            <person name="Chaput D.L."/>
            <person name="Haridas S."/>
            <person name="Grigoriev I.V."/>
            <person name="Santelli C.M."/>
            <person name="Hansel C.M."/>
        </authorList>
    </citation>
    <scope>NUCLEOTIDE SEQUENCE [LARGE SCALE GENOMIC DNA]</scope>
    <source>
        <strain evidence="14 15">AP3s5-JAC2a</strain>
    </source>
</reference>
<evidence type="ECO:0000256" key="7">
    <source>
        <dbReference type="ARBA" id="ARBA00022840"/>
    </source>
</evidence>
<gene>
    <name evidence="14" type="ORF">CC84DRAFT_1140168</name>
</gene>
<dbReference type="GO" id="GO:0005524">
    <property type="term" value="F:ATP binding"/>
    <property type="evidence" value="ECO:0007669"/>
    <property type="project" value="UniProtKB-KW"/>
</dbReference>
<comment type="similarity">
    <text evidence="2">Belongs to the ABC transporter superfamily. ABCC family. Conjugate transporter (TC 3.A.1.208) subfamily.</text>
</comment>
<dbReference type="FunFam" id="1.20.1560.10:FF:000066">
    <property type="entry name" value="ABC multidrug transporter (Eurofung)"/>
    <property type="match status" value="1"/>
</dbReference>
<dbReference type="InterPro" id="IPR017871">
    <property type="entry name" value="ABC_transporter-like_CS"/>
</dbReference>
<evidence type="ECO:0000259" key="13">
    <source>
        <dbReference type="PROSITE" id="PS50929"/>
    </source>
</evidence>
<dbReference type="SMART" id="SM00382">
    <property type="entry name" value="AAA"/>
    <property type="match status" value="2"/>
</dbReference>
<dbReference type="InterPro" id="IPR003439">
    <property type="entry name" value="ABC_transporter-like_ATP-bd"/>
</dbReference>
<accession>A0A177CK29</accession>
<dbReference type="InterPro" id="IPR056227">
    <property type="entry name" value="TMD0_ABC"/>
</dbReference>
<dbReference type="Proteomes" id="UP000077069">
    <property type="component" value="Unassembled WGS sequence"/>
</dbReference>
<evidence type="ECO:0000256" key="5">
    <source>
        <dbReference type="ARBA" id="ARBA00022692"/>
    </source>
</evidence>
<dbReference type="InterPro" id="IPR044726">
    <property type="entry name" value="ABCC_6TM_D2"/>
</dbReference>
<dbReference type="SUPFAM" id="SSF90123">
    <property type="entry name" value="ABC transporter transmembrane region"/>
    <property type="match status" value="2"/>
</dbReference>
<dbReference type="GO" id="GO:0016887">
    <property type="term" value="F:ATP hydrolysis activity"/>
    <property type="evidence" value="ECO:0007669"/>
    <property type="project" value="InterPro"/>
</dbReference>
<feature type="transmembrane region" description="Helical" evidence="11">
    <location>
        <begin position="371"/>
        <end position="393"/>
    </location>
</feature>
<dbReference type="InterPro" id="IPR027417">
    <property type="entry name" value="P-loop_NTPase"/>
</dbReference>
<feature type="transmembrane region" description="Helical" evidence="11">
    <location>
        <begin position="28"/>
        <end position="50"/>
    </location>
</feature>
<evidence type="ECO:0000256" key="11">
    <source>
        <dbReference type="SAM" id="Phobius"/>
    </source>
</evidence>
<dbReference type="GeneID" id="28759761"/>
<dbReference type="CDD" id="cd03244">
    <property type="entry name" value="ABCC_MRP_domain2"/>
    <property type="match status" value="1"/>
</dbReference>
<feature type="transmembrane region" description="Helical" evidence="11">
    <location>
        <begin position="62"/>
        <end position="82"/>
    </location>
</feature>
<feature type="domain" description="ABC transporter" evidence="12">
    <location>
        <begin position="610"/>
        <end position="837"/>
    </location>
</feature>
<dbReference type="PROSITE" id="PS50893">
    <property type="entry name" value="ABC_TRANSPORTER_2"/>
    <property type="match status" value="2"/>
</dbReference>
<keyword evidence="7" id="KW-0067">ATP-binding</keyword>
<organism evidence="14 15">
    <name type="scientific">Paraphaeosphaeria sporulosa</name>
    <dbReference type="NCBI Taxonomy" id="1460663"/>
    <lineage>
        <taxon>Eukaryota</taxon>
        <taxon>Fungi</taxon>
        <taxon>Dikarya</taxon>
        <taxon>Ascomycota</taxon>
        <taxon>Pezizomycotina</taxon>
        <taxon>Dothideomycetes</taxon>
        <taxon>Pleosporomycetidae</taxon>
        <taxon>Pleosporales</taxon>
        <taxon>Massarineae</taxon>
        <taxon>Didymosphaeriaceae</taxon>
        <taxon>Paraphaeosphaeria</taxon>
    </lineage>
</organism>
<keyword evidence="5 11" id="KW-0812">Transmembrane</keyword>
<evidence type="ECO:0000256" key="1">
    <source>
        <dbReference type="ARBA" id="ARBA00004651"/>
    </source>
</evidence>
<dbReference type="PANTHER" id="PTHR24223:SF404">
    <property type="entry name" value="ABC MULTIDRUG TRANSPORTER (EUROFUNG)-RELATED"/>
    <property type="match status" value="1"/>
</dbReference>
<dbReference type="FunFam" id="1.20.1560.10:FF:000055">
    <property type="entry name" value="ABC multidrug transporter (Eurofung)"/>
    <property type="match status" value="1"/>
</dbReference>
<evidence type="ECO:0000256" key="8">
    <source>
        <dbReference type="ARBA" id="ARBA00022989"/>
    </source>
</evidence>
<feature type="transmembrane region" description="Helical" evidence="11">
    <location>
        <begin position="897"/>
        <end position="920"/>
    </location>
</feature>
<feature type="transmembrane region" description="Helical" evidence="11">
    <location>
        <begin position="307"/>
        <end position="326"/>
    </location>
</feature>
<feature type="transmembrane region" description="Helical" evidence="11">
    <location>
        <begin position="154"/>
        <end position="174"/>
    </location>
</feature>
<keyword evidence="6" id="KW-0547">Nucleotide-binding</keyword>
<protein>
    <submittedName>
        <fullName evidence="14">ABC transporter</fullName>
    </submittedName>
</protein>
<feature type="transmembrane region" description="Helical" evidence="11">
    <location>
        <begin position="940"/>
        <end position="962"/>
    </location>
</feature>
<dbReference type="Pfam" id="PF00664">
    <property type="entry name" value="ABC_membrane"/>
    <property type="match status" value="2"/>
</dbReference>
<dbReference type="Pfam" id="PF00005">
    <property type="entry name" value="ABC_tran"/>
    <property type="match status" value="2"/>
</dbReference>
<dbReference type="PANTHER" id="PTHR24223">
    <property type="entry name" value="ATP-BINDING CASSETTE SUB-FAMILY C"/>
    <property type="match status" value="1"/>
</dbReference>
<feature type="transmembrane region" description="Helical" evidence="11">
    <location>
        <begin position="482"/>
        <end position="511"/>
    </location>
</feature>
<dbReference type="InterPro" id="IPR036640">
    <property type="entry name" value="ABC1_TM_sf"/>
</dbReference>
<evidence type="ECO:0000259" key="12">
    <source>
        <dbReference type="PROSITE" id="PS50893"/>
    </source>
</evidence>
<dbReference type="FunFam" id="3.40.50.300:FF:002145">
    <property type="entry name" value="ABC transporter (MsbA subfamily)"/>
    <property type="match status" value="1"/>
</dbReference>
<keyword evidence="3" id="KW-0813">Transport</keyword>
<evidence type="ECO:0000256" key="2">
    <source>
        <dbReference type="ARBA" id="ARBA00009726"/>
    </source>
</evidence>
<dbReference type="PROSITE" id="PS50929">
    <property type="entry name" value="ABC_TM1F"/>
    <property type="match status" value="2"/>
</dbReference>
<keyword evidence="9 11" id="KW-0472">Membrane</keyword>
<dbReference type="SUPFAM" id="SSF52540">
    <property type="entry name" value="P-loop containing nucleoside triphosphate hydrolases"/>
    <property type="match status" value="2"/>
</dbReference>
<evidence type="ECO:0000313" key="14">
    <source>
        <dbReference type="EMBL" id="OAG07843.1"/>
    </source>
</evidence>
<feature type="domain" description="ABC transmembrane type-1" evidence="13">
    <location>
        <begin position="273"/>
        <end position="548"/>
    </location>
</feature>
<keyword evidence="8 11" id="KW-1133">Transmembrane helix</keyword>
<feature type="transmembrane region" description="Helical" evidence="11">
    <location>
        <begin position="126"/>
        <end position="148"/>
    </location>
</feature>
<feature type="domain" description="ABC transmembrane type-1" evidence="13">
    <location>
        <begin position="897"/>
        <end position="1181"/>
    </location>
</feature>
<dbReference type="InterPro" id="IPR003593">
    <property type="entry name" value="AAA+_ATPase"/>
</dbReference>
<keyword evidence="15" id="KW-1185">Reference proteome</keyword>
<feature type="transmembrane region" description="Helical" evidence="11">
    <location>
        <begin position="1123"/>
        <end position="1146"/>
    </location>
</feature>
<dbReference type="InParanoid" id="A0A177CK29"/>
<dbReference type="GO" id="GO:0140359">
    <property type="term" value="F:ABC-type transporter activity"/>
    <property type="evidence" value="ECO:0007669"/>
    <property type="project" value="InterPro"/>
</dbReference>
<proteinExistence type="inferred from homology"/>
<dbReference type="GO" id="GO:0005886">
    <property type="term" value="C:plasma membrane"/>
    <property type="evidence" value="ECO:0007669"/>
    <property type="project" value="UniProtKB-SubCell"/>
</dbReference>
<evidence type="ECO:0000256" key="6">
    <source>
        <dbReference type="ARBA" id="ARBA00022741"/>
    </source>
</evidence>
<evidence type="ECO:0000313" key="15">
    <source>
        <dbReference type="Proteomes" id="UP000077069"/>
    </source>
</evidence>
<feature type="transmembrane region" description="Helical" evidence="11">
    <location>
        <begin position="399"/>
        <end position="420"/>
    </location>
</feature>
<keyword evidence="4" id="KW-1003">Cell membrane</keyword>
<dbReference type="STRING" id="1460663.A0A177CK29"/>
<evidence type="ECO:0000256" key="3">
    <source>
        <dbReference type="ARBA" id="ARBA00022448"/>
    </source>
</evidence>
<dbReference type="CDD" id="cd18580">
    <property type="entry name" value="ABC_6TM_ABCC_D2"/>
    <property type="match status" value="1"/>
</dbReference>
<dbReference type="RefSeq" id="XP_018038208.1">
    <property type="nucleotide sequence ID" value="XM_018176275.1"/>
</dbReference>
<feature type="transmembrane region" description="Helical" evidence="11">
    <location>
        <begin position="1042"/>
        <end position="1059"/>
    </location>
</feature>
<keyword evidence="10" id="KW-0325">Glycoprotein</keyword>
<feature type="transmembrane region" description="Helical" evidence="11">
    <location>
        <begin position="1015"/>
        <end position="1036"/>
    </location>
</feature>
<dbReference type="Pfam" id="PF24357">
    <property type="entry name" value="TMD0_ABC"/>
    <property type="match status" value="1"/>
</dbReference>
<feature type="domain" description="ABC transporter" evidence="12">
    <location>
        <begin position="1221"/>
        <end position="1451"/>
    </location>
</feature>
<dbReference type="EMBL" id="KV441550">
    <property type="protein sequence ID" value="OAG07843.1"/>
    <property type="molecule type" value="Genomic_DNA"/>
</dbReference>
<dbReference type="Gene3D" id="3.40.50.300">
    <property type="entry name" value="P-loop containing nucleotide triphosphate hydrolases"/>
    <property type="match status" value="2"/>
</dbReference>
<evidence type="ECO:0000256" key="10">
    <source>
        <dbReference type="ARBA" id="ARBA00023180"/>
    </source>
</evidence>
<feature type="transmembrane region" description="Helical" evidence="11">
    <location>
        <begin position="94"/>
        <end position="114"/>
    </location>
</feature>
<comment type="subcellular location">
    <subcellularLocation>
        <location evidence="1">Cell membrane</location>
        <topology evidence="1">Multi-pass membrane protein</topology>
    </subcellularLocation>
</comment>
<dbReference type="CDD" id="cd18579">
    <property type="entry name" value="ABC_6TM_ABCC_D1"/>
    <property type="match status" value="1"/>
</dbReference>
<dbReference type="InterPro" id="IPR011527">
    <property type="entry name" value="ABC1_TM_dom"/>
</dbReference>